<dbReference type="Pfam" id="PF03793">
    <property type="entry name" value="PASTA"/>
    <property type="match status" value="4"/>
</dbReference>
<reference evidence="4 5" key="1">
    <citation type="submission" date="2018-08" db="EMBL/GenBank/DDBJ databases">
        <title>Actinomadura jelena sp. nov., a novel Actinomycete isolated from soil in Chad.</title>
        <authorList>
            <person name="Shi L."/>
        </authorList>
    </citation>
    <scope>NUCLEOTIDE SEQUENCE [LARGE SCALE GENOMIC DNA]</scope>
    <source>
        <strain evidence="4 5">NEAU-G17</strain>
    </source>
</reference>
<organism evidence="4 5">
    <name type="scientific">Actinomadura logoneensis</name>
    <dbReference type="NCBI Taxonomy" id="2293572"/>
    <lineage>
        <taxon>Bacteria</taxon>
        <taxon>Bacillati</taxon>
        <taxon>Actinomycetota</taxon>
        <taxon>Actinomycetes</taxon>
        <taxon>Streptosporangiales</taxon>
        <taxon>Thermomonosporaceae</taxon>
        <taxon>Actinomadura</taxon>
    </lineage>
</organism>
<feature type="transmembrane region" description="Helical" evidence="2">
    <location>
        <begin position="37"/>
        <end position="56"/>
    </location>
</feature>
<dbReference type="RefSeq" id="WP_117359855.1">
    <property type="nucleotide sequence ID" value="NZ_QURH01000721.1"/>
</dbReference>
<feature type="region of interest" description="Disordered" evidence="1">
    <location>
        <begin position="161"/>
        <end position="189"/>
    </location>
</feature>
<dbReference type="EMBL" id="QURH01000721">
    <property type="protein sequence ID" value="RFU38718.1"/>
    <property type="molecule type" value="Genomic_DNA"/>
</dbReference>
<feature type="region of interest" description="Disordered" evidence="1">
    <location>
        <begin position="221"/>
        <end position="248"/>
    </location>
</feature>
<feature type="domain" description="PASTA" evidence="3">
    <location>
        <begin position="283"/>
        <end position="344"/>
    </location>
</feature>
<keyword evidence="2" id="KW-0472">Membrane</keyword>
<keyword evidence="5" id="KW-1185">Reference proteome</keyword>
<evidence type="ECO:0000313" key="5">
    <source>
        <dbReference type="Proteomes" id="UP000261811"/>
    </source>
</evidence>
<feature type="region of interest" description="Disordered" evidence="1">
    <location>
        <begin position="1"/>
        <end position="25"/>
    </location>
</feature>
<dbReference type="InterPro" id="IPR005543">
    <property type="entry name" value="PASTA_dom"/>
</dbReference>
<dbReference type="Proteomes" id="UP000261811">
    <property type="component" value="Unassembled WGS sequence"/>
</dbReference>
<dbReference type="AlphaFoldDB" id="A0A372JH76"/>
<dbReference type="CDD" id="cd06577">
    <property type="entry name" value="PASTA_pknB"/>
    <property type="match status" value="4"/>
</dbReference>
<dbReference type="SUPFAM" id="SSF54184">
    <property type="entry name" value="Penicillin-binding protein 2x (pbp-2x), c-terminal domain"/>
    <property type="match status" value="2"/>
</dbReference>
<keyword evidence="2" id="KW-1133">Transmembrane helix</keyword>
<dbReference type="Gene3D" id="3.30.10.20">
    <property type="match status" value="4"/>
</dbReference>
<dbReference type="SMART" id="SM00740">
    <property type="entry name" value="PASTA"/>
    <property type="match status" value="4"/>
</dbReference>
<comment type="caution">
    <text evidence="4">The sequence shown here is derived from an EMBL/GenBank/DDBJ whole genome shotgun (WGS) entry which is preliminary data.</text>
</comment>
<keyword evidence="2" id="KW-0812">Transmembrane</keyword>
<feature type="domain" description="PASTA" evidence="3">
    <location>
        <begin position="128"/>
        <end position="196"/>
    </location>
</feature>
<evidence type="ECO:0000256" key="1">
    <source>
        <dbReference type="SAM" id="MobiDB-lite"/>
    </source>
</evidence>
<name>A0A372JH76_9ACTN</name>
<evidence type="ECO:0000256" key="2">
    <source>
        <dbReference type="SAM" id="Phobius"/>
    </source>
</evidence>
<gene>
    <name evidence="4" type="ORF">DZF91_26210</name>
</gene>
<feature type="domain" description="PASTA" evidence="3">
    <location>
        <begin position="59"/>
        <end position="127"/>
    </location>
</feature>
<protein>
    <submittedName>
        <fullName evidence="4">PASTA domain-containing protein</fullName>
    </submittedName>
</protein>
<dbReference type="PROSITE" id="PS51178">
    <property type="entry name" value="PASTA"/>
    <property type="match status" value="4"/>
</dbReference>
<dbReference type="OrthoDB" id="9762169at2"/>
<feature type="non-terminal residue" evidence="4">
    <location>
        <position position="1"/>
    </location>
</feature>
<accession>A0A372JH76</accession>
<sequence length="344" mass="35664">VFDPSATAPASVPGGPEGAPPRRTGADRALGALTGRYVLIAIAAVAAVILGWAVWWQTSGQYDHVPDRIVGMRLTDAKSKLRGAGLNIRVGEASYSDRAPKGTVAASDPPGGARVSKGQTVTLTPSLGKTPRAVPDVAGGSLDDAKGKLKDAGFTIGDVRRQSSQSVAKDKVMRTDPPAGRKVSPDEGPVDIVVSSGMTMPNVVGRNTDEAVNTLRSMGLKVDTKKRKDKDRPADTVLEQQPDAGTGLSRGDRVTLVVNQRDCLVDLGGWHFGCDNNGGQGGQDEQLPVPSVTGQSVDDATSALEDAGFKVKVQGFGGDVVRAQWPTGGAQAARDSTVTIVRGP</sequence>
<evidence type="ECO:0000313" key="4">
    <source>
        <dbReference type="EMBL" id="RFU38718.1"/>
    </source>
</evidence>
<evidence type="ECO:0000259" key="3">
    <source>
        <dbReference type="PROSITE" id="PS51178"/>
    </source>
</evidence>
<proteinExistence type="predicted"/>
<feature type="domain" description="PASTA" evidence="3">
    <location>
        <begin position="197"/>
        <end position="260"/>
    </location>
</feature>